<evidence type="ECO:0000256" key="3">
    <source>
        <dbReference type="ARBA" id="ARBA00022475"/>
    </source>
</evidence>
<dbReference type="GO" id="GO:0005886">
    <property type="term" value="C:plasma membrane"/>
    <property type="evidence" value="ECO:0007669"/>
    <property type="project" value="UniProtKB-SubCell"/>
</dbReference>
<evidence type="ECO:0000313" key="9">
    <source>
        <dbReference type="EMBL" id="PJA02383.1"/>
    </source>
</evidence>
<reference evidence="10" key="1">
    <citation type="submission" date="2017-09" db="EMBL/GenBank/DDBJ databases">
        <title>Depth-based differentiation of microbial function through sediment-hosted aquifers and enrichment of novel symbionts in the deep terrestrial subsurface.</title>
        <authorList>
            <person name="Probst A.J."/>
            <person name="Ladd B."/>
            <person name="Jarett J.K."/>
            <person name="Geller-Mcgrath D.E."/>
            <person name="Sieber C.M.K."/>
            <person name="Emerson J.B."/>
            <person name="Anantharaman K."/>
            <person name="Thomas B.C."/>
            <person name="Malmstrom R."/>
            <person name="Stieglmeier M."/>
            <person name="Klingl A."/>
            <person name="Woyke T."/>
            <person name="Ryan C.M."/>
            <person name="Banfield J.F."/>
        </authorList>
    </citation>
    <scope>NUCLEOTIDE SEQUENCE [LARGE SCALE GENOMIC DNA]</scope>
</reference>
<dbReference type="GO" id="GO:0015179">
    <property type="term" value="F:L-amino acid transmembrane transporter activity"/>
    <property type="evidence" value="ECO:0007669"/>
    <property type="project" value="TreeGrafter"/>
</dbReference>
<accession>A0A2M7VKR8</accession>
<protein>
    <recommendedName>
        <fullName evidence="11">Amino acid transporter transmembrane domain-containing protein</fullName>
    </recommendedName>
</protein>
<evidence type="ECO:0000313" key="10">
    <source>
        <dbReference type="Proteomes" id="UP000231469"/>
    </source>
</evidence>
<feature type="transmembrane region" description="Helical" evidence="8">
    <location>
        <begin position="355"/>
        <end position="375"/>
    </location>
</feature>
<dbReference type="EMBL" id="PFPS01000046">
    <property type="protein sequence ID" value="PJA02383.1"/>
    <property type="molecule type" value="Genomic_DNA"/>
</dbReference>
<name>A0A2M7VKR8_9BACT</name>
<comment type="caution">
    <text evidence="9">The sequence shown here is derived from an EMBL/GenBank/DDBJ whole genome shotgun (WGS) entry which is preliminary data.</text>
</comment>
<dbReference type="Proteomes" id="UP000231469">
    <property type="component" value="Unassembled WGS sequence"/>
</dbReference>
<evidence type="ECO:0000256" key="4">
    <source>
        <dbReference type="ARBA" id="ARBA00022519"/>
    </source>
</evidence>
<feature type="transmembrane region" description="Helical" evidence="8">
    <location>
        <begin position="109"/>
        <end position="134"/>
    </location>
</feature>
<dbReference type="AlphaFoldDB" id="A0A2M7VKR8"/>
<organism evidence="9 10">
    <name type="scientific">bacterium (Candidatus Gribaldobacteria) CG_4_10_14_0_2_um_filter_36_18</name>
    <dbReference type="NCBI Taxonomy" id="2014264"/>
    <lineage>
        <taxon>Bacteria</taxon>
        <taxon>Candidatus Gribaldobacteria</taxon>
    </lineage>
</organism>
<feature type="transmembrane region" description="Helical" evidence="8">
    <location>
        <begin position="254"/>
        <end position="277"/>
    </location>
</feature>
<feature type="transmembrane region" description="Helical" evidence="8">
    <location>
        <begin position="177"/>
        <end position="195"/>
    </location>
</feature>
<feature type="transmembrane region" description="Helical" evidence="8">
    <location>
        <begin position="80"/>
        <end position="103"/>
    </location>
</feature>
<gene>
    <name evidence="9" type="ORF">COX73_01050</name>
</gene>
<evidence type="ECO:0000256" key="7">
    <source>
        <dbReference type="ARBA" id="ARBA00023136"/>
    </source>
</evidence>
<dbReference type="Gene3D" id="1.20.1740.10">
    <property type="entry name" value="Amino acid/polyamine transporter I"/>
    <property type="match status" value="1"/>
</dbReference>
<feature type="transmembrane region" description="Helical" evidence="8">
    <location>
        <begin position="289"/>
        <end position="306"/>
    </location>
</feature>
<evidence type="ECO:0000256" key="1">
    <source>
        <dbReference type="ARBA" id="ARBA00004429"/>
    </source>
</evidence>
<evidence type="ECO:0000256" key="5">
    <source>
        <dbReference type="ARBA" id="ARBA00022692"/>
    </source>
</evidence>
<evidence type="ECO:0000256" key="6">
    <source>
        <dbReference type="ARBA" id="ARBA00022989"/>
    </source>
</evidence>
<evidence type="ECO:0000256" key="8">
    <source>
        <dbReference type="SAM" id="Phobius"/>
    </source>
</evidence>
<keyword evidence="4" id="KW-0997">Cell inner membrane</keyword>
<feature type="transmembrane region" description="Helical" evidence="8">
    <location>
        <begin position="312"/>
        <end position="334"/>
    </location>
</feature>
<evidence type="ECO:0008006" key="11">
    <source>
        <dbReference type="Google" id="ProtNLM"/>
    </source>
</evidence>
<keyword evidence="2" id="KW-0813">Transport</keyword>
<proteinExistence type="predicted"/>
<comment type="subcellular location">
    <subcellularLocation>
        <location evidence="1">Cell inner membrane</location>
        <topology evidence="1">Multi-pass membrane protein</topology>
    </subcellularLocation>
</comment>
<evidence type="ECO:0000256" key="2">
    <source>
        <dbReference type="ARBA" id="ARBA00022448"/>
    </source>
</evidence>
<dbReference type="Pfam" id="PF03222">
    <property type="entry name" value="Trp_Tyr_perm"/>
    <property type="match status" value="1"/>
</dbReference>
<feature type="transmembrane region" description="Helical" evidence="8">
    <location>
        <begin position="141"/>
        <end position="162"/>
    </location>
</feature>
<sequence length="376" mass="42022">MRDKSSVLALASLIGTIIGAGVFGIPYVMAKSGIIFCLFYFLILGAAALFLHLFFGEIVLRTKKKHRLIGYTEKYLGGRAKILVSFSTIIGTIGALLAYIILGGNFLKIIFPASLSSLQFSLILWVALSFFVFLGMRSIGWIQVLMNAGLFGAAFLIFLYGFPKLDIGNFILANPKYIFLPYGVILFSLVGWNAVPEIETILVKKRNLRKVIFWAVVISLSFYFLFSLFINGLTGQNTTQEAFEGLIPILGQKIMILGGIFGFFTISTSFLILANYLKNTLIFDYRFPFLLAFVLAVFSPLVLFLIGIREFIWVIAFVGTFMGLIDGIAIILIYKKAKKQGDKIPEYSLRIPQCLPYLIMTVLTFGAIIQAIYYFL</sequence>
<dbReference type="InterPro" id="IPR018227">
    <property type="entry name" value="Amino_acid_transport_2"/>
</dbReference>
<keyword evidence="6 8" id="KW-1133">Transmembrane helix</keyword>
<feature type="transmembrane region" description="Helical" evidence="8">
    <location>
        <begin position="33"/>
        <end position="60"/>
    </location>
</feature>
<keyword evidence="5 8" id="KW-0812">Transmembrane</keyword>
<keyword evidence="3" id="KW-1003">Cell membrane</keyword>
<feature type="transmembrane region" description="Helical" evidence="8">
    <location>
        <begin position="211"/>
        <end position="234"/>
    </location>
</feature>
<dbReference type="PANTHER" id="PTHR22950">
    <property type="entry name" value="AMINO ACID TRANSPORTER"/>
    <property type="match status" value="1"/>
</dbReference>
<feature type="transmembrane region" description="Helical" evidence="8">
    <location>
        <begin position="7"/>
        <end position="27"/>
    </location>
</feature>
<keyword evidence="7 8" id="KW-0472">Membrane</keyword>